<dbReference type="AlphaFoldDB" id="G0V2M5"/>
<gene>
    <name evidence="2" type="ORF">TCIL3000_11_14120</name>
</gene>
<proteinExistence type="predicted"/>
<dbReference type="EMBL" id="HE575324">
    <property type="protein sequence ID" value="CCC95897.1"/>
    <property type="molecule type" value="Genomic_DNA"/>
</dbReference>
<organism evidence="2">
    <name type="scientific">Trypanosoma congolense (strain IL3000)</name>
    <dbReference type="NCBI Taxonomy" id="1068625"/>
    <lineage>
        <taxon>Eukaryota</taxon>
        <taxon>Discoba</taxon>
        <taxon>Euglenozoa</taxon>
        <taxon>Kinetoplastea</taxon>
        <taxon>Metakinetoplastina</taxon>
        <taxon>Trypanosomatida</taxon>
        <taxon>Trypanosomatidae</taxon>
        <taxon>Trypanosoma</taxon>
        <taxon>Nannomonas</taxon>
    </lineage>
</organism>
<accession>G0V2M5</accession>
<dbReference type="VEuPathDB" id="TriTrypDB:TcIL3000.11.14120"/>
<protein>
    <submittedName>
        <fullName evidence="2">Uncharacterized protein TCIL3000_11_14120</fullName>
    </submittedName>
</protein>
<feature type="compositionally biased region" description="Basic residues" evidence="1">
    <location>
        <begin position="153"/>
        <end position="162"/>
    </location>
</feature>
<feature type="region of interest" description="Disordered" evidence="1">
    <location>
        <begin position="143"/>
        <end position="162"/>
    </location>
</feature>
<sequence>MWANATWEQRASILRKLCEFSEQNHLGAREENVPSFFESLQLTKSSGVQYTRTLLGLLEAGRTPAQMSLAVLQQRAVNVPMKQARPMENWKLALMSNTPSFKCGRVALCLARAALGRPDEIALFQEENFISHQAVTRQLFRERIKHSSSNQRGGKKFSSRTG</sequence>
<reference evidence="2" key="1">
    <citation type="journal article" date="2012" name="Proc. Natl. Acad. Sci. U.S.A.">
        <title>Antigenic diversity is generated by distinct evolutionary mechanisms in African trypanosome species.</title>
        <authorList>
            <person name="Jackson A.P."/>
            <person name="Berry A."/>
            <person name="Aslett M."/>
            <person name="Allison H.C."/>
            <person name="Burton P."/>
            <person name="Vavrova-Anderson J."/>
            <person name="Brown R."/>
            <person name="Browne H."/>
            <person name="Corton N."/>
            <person name="Hauser H."/>
            <person name="Gamble J."/>
            <person name="Gilderthorp R."/>
            <person name="Marcello L."/>
            <person name="McQuillan J."/>
            <person name="Otto T.D."/>
            <person name="Quail M.A."/>
            <person name="Sanders M.J."/>
            <person name="van Tonder A."/>
            <person name="Ginger M.L."/>
            <person name="Field M.C."/>
            <person name="Barry J.D."/>
            <person name="Hertz-Fowler C."/>
            <person name="Berriman M."/>
        </authorList>
    </citation>
    <scope>NUCLEOTIDE SEQUENCE</scope>
    <source>
        <strain evidence="2">IL3000</strain>
    </source>
</reference>
<name>G0V2M5_TRYCI</name>
<evidence type="ECO:0000256" key="1">
    <source>
        <dbReference type="SAM" id="MobiDB-lite"/>
    </source>
</evidence>
<evidence type="ECO:0000313" key="2">
    <source>
        <dbReference type="EMBL" id="CCC95897.1"/>
    </source>
</evidence>